<keyword evidence="3" id="KW-1185">Reference proteome</keyword>
<dbReference type="RefSeq" id="WP_176635817.1">
    <property type="nucleotide sequence ID" value="NZ_JAAMFM010000024.1"/>
</dbReference>
<feature type="chain" id="PRO_5039707939" description="Lipoprotein" evidence="1">
    <location>
        <begin position="21"/>
        <end position="112"/>
    </location>
</feature>
<feature type="signal peptide" evidence="1">
    <location>
        <begin position="1"/>
        <end position="20"/>
    </location>
</feature>
<sequence>MKSRLRSAAAIIAATFMLVACGPAPMSVDEACNAWHDMQSNYPNGLAPAQGSKYSVKYYEDWAGRTDGKLHEAFGKLAKADRMIIDNNSGSSDELWNLQIEGHTEVEKVCGT</sequence>
<name>A0A7Y7LZK9_9MICC</name>
<evidence type="ECO:0000313" key="3">
    <source>
        <dbReference type="Proteomes" id="UP000543556"/>
    </source>
</evidence>
<evidence type="ECO:0008006" key="4">
    <source>
        <dbReference type="Google" id="ProtNLM"/>
    </source>
</evidence>
<evidence type="ECO:0000313" key="2">
    <source>
        <dbReference type="EMBL" id="NVM96097.1"/>
    </source>
</evidence>
<dbReference type="PROSITE" id="PS51257">
    <property type="entry name" value="PROKAR_LIPOPROTEIN"/>
    <property type="match status" value="1"/>
</dbReference>
<dbReference type="AlphaFoldDB" id="A0A7Y7LZK9"/>
<organism evidence="2 3">
    <name type="scientific">Arthrobacter wenxiniae</name>
    <dbReference type="NCBI Taxonomy" id="2713570"/>
    <lineage>
        <taxon>Bacteria</taxon>
        <taxon>Bacillati</taxon>
        <taxon>Actinomycetota</taxon>
        <taxon>Actinomycetes</taxon>
        <taxon>Micrococcales</taxon>
        <taxon>Micrococcaceae</taxon>
        <taxon>Arthrobacter</taxon>
    </lineage>
</organism>
<gene>
    <name evidence="2" type="ORF">G6034_14525</name>
</gene>
<protein>
    <recommendedName>
        <fullName evidence="4">Lipoprotein</fullName>
    </recommendedName>
</protein>
<evidence type="ECO:0000256" key="1">
    <source>
        <dbReference type="SAM" id="SignalP"/>
    </source>
</evidence>
<keyword evidence="1" id="KW-0732">Signal</keyword>
<dbReference type="Proteomes" id="UP000543556">
    <property type="component" value="Unassembled WGS sequence"/>
</dbReference>
<comment type="caution">
    <text evidence="2">The sequence shown here is derived from an EMBL/GenBank/DDBJ whole genome shotgun (WGS) entry which is preliminary data.</text>
</comment>
<reference evidence="2 3" key="1">
    <citation type="submission" date="2020-02" db="EMBL/GenBank/DDBJ databases">
        <title>Genome sequence of strain AETb3-4.</title>
        <authorList>
            <person name="Gao J."/>
            <person name="Zhang X."/>
        </authorList>
    </citation>
    <scope>NUCLEOTIDE SEQUENCE [LARGE SCALE GENOMIC DNA]</scope>
    <source>
        <strain evidence="2 3">AETb3-4</strain>
    </source>
</reference>
<proteinExistence type="predicted"/>
<dbReference type="EMBL" id="JAAMFM010000024">
    <property type="protein sequence ID" value="NVM96097.1"/>
    <property type="molecule type" value="Genomic_DNA"/>
</dbReference>
<accession>A0A7Y7LZK9</accession>